<reference evidence="2" key="1">
    <citation type="submission" date="2016-10" db="EMBL/GenBank/DDBJ databases">
        <authorList>
            <person name="Benchimol M."/>
            <person name="Almeida L.G."/>
            <person name="Vasconcelos A.T."/>
            <person name="Perreira-Neves A."/>
            <person name="Rosa I.A."/>
            <person name="Tasca T."/>
            <person name="Bogo M.R."/>
            <person name="de Souza W."/>
        </authorList>
    </citation>
    <scope>NUCLEOTIDE SEQUENCE [LARGE SCALE GENOMIC DNA]</scope>
    <source>
        <strain evidence="2">K</strain>
    </source>
</reference>
<dbReference type="RefSeq" id="XP_068360300.1">
    <property type="nucleotide sequence ID" value="XM_068490015.1"/>
</dbReference>
<evidence type="ECO:0000313" key="3">
    <source>
        <dbReference type="Proteomes" id="UP000179807"/>
    </source>
</evidence>
<feature type="compositionally biased region" description="Basic and acidic residues" evidence="1">
    <location>
        <begin position="205"/>
        <end position="220"/>
    </location>
</feature>
<evidence type="ECO:0000313" key="2">
    <source>
        <dbReference type="EMBL" id="OHT07164.1"/>
    </source>
</evidence>
<dbReference type="SUPFAM" id="SSF52058">
    <property type="entry name" value="L domain-like"/>
    <property type="match status" value="1"/>
</dbReference>
<dbReference type="Proteomes" id="UP000179807">
    <property type="component" value="Unassembled WGS sequence"/>
</dbReference>
<accession>A0A1J4KBU3</accession>
<dbReference type="OrthoDB" id="433501at2759"/>
<dbReference type="AlphaFoldDB" id="A0A1J4KBU3"/>
<dbReference type="Gene3D" id="3.80.10.10">
    <property type="entry name" value="Ribonuclease Inhibitor"/>
    <property type="match status" value="1"/>
</dbReference>
<organism evidence="2 3">
    <name type="scientific">Tritrichomonas foetus</name>
    <dbReference type="NCBI Taxonomy" id="1144522"/>
    <lineage>
        <taxon>Eukaryota</taxon>
        <taxon>Metamonada</taxon>
        <taxon>Parabasalia</taxon>
        <taxon>Tritrichomonadida</taxon>
        <taxon>Tritrichomonadidae</taxon>
        <taxon>Tritrichomonas</taxon>
    </lineage>
</organism>
<dbReference type="VEuPathDB" id="TrichDB:TRFO_01291"/>
<sequence length="312" mass="34912">MSDNPFWKRRVLECLRHSNKVDLSGENIDDLGKLGTQKLMYSFDLSYVQISSLEGLKPQPNLKNFVADGSAISTLRNFSAIQSITSCSMKMTPISKENNFLVSLLLVAPKLTIVNGKLISQKTRDKVAIYPPEAARLVNAGWMAEYPCPPDDVMIELMKYYNIYEGEEEEEEEEEEAEFDNEITDNVASTNGIKPTQEANKSKKGILEQKTKPKPKEKGKASINFTKQQTVEPAPEKSLVEKVAEVLKRNGVDIDTSNLQQSVLNAIDALCAEREQQKRFAEMLNSDQSSDAFVLQNNNNDGPDVTLNIDDL</sequence>
<gene>
    <name evidence="2" type="ORF">TRFO_01291</name>
</gene>
<keyword evidence="3" id="KW-1185">Reference proteome</keyword>
<dbReference type="GeneID" id="94824719"/>
<protein>
    <submittedName>
        <fullName evidence="2">Uncharacterized protein</fullName>
    </submittedName>
</protein>
<comment type="caution">
    <text evidence="2">The sequence shown here is derived from an EMBL/GenBank/DDBJ whole genome shotgun (WGS) entry which is preliminary data.</text>
</comment>
<dbReference type="InterPro" id="IPR032675">
    <property type="entry name" value="LRR_dom_sf"/>
</dbReference>
<evidence type="ECO:0000256" key="1">
    <source>
        <dbReference type="SAM" id="MobiDB-lite"/>
    </source>
</evidence>
<name>A0A1J4KBU3_9EUKA</name>
<feature type="region of interest" description="Disordered" evidence="1">
    <location>
        <begin position="187"/>
        <end position="222"/>
    </location>
</feature>
<dbReference type="EMBL" id="MLAK01000704">
    <property type="protein sequence ID" value="OHT07164.1"/>
    <property type="molecule type" value="Genomic_DNA"/>
</dbReference>
<proteinExistence type="predicted"/>
<feature type="compositionally biased region" description="Polar residues" evidence="1">
    <location>
        <begin position="187"/>
        <end position="199"/>
    </location>
</feature>